<organism evidence="1 2">
    <name type="scientific">Paractinoplanes ferrugineus</name>
    <dbReference type="NCBI Taxonomy" id="113564"/>
    <lineage>
        <taxon>Bacteria</taxon>
        <taxon>Bacillati</taxon>
        <taxon>Actinomycetota</taxon>
        <taxon>Actinomycetes</taxon>
        <taxon>Micromonosporales</taxon>
        <taxon>Micromonosporaceae</taxon>
        <taxon>Paractinoplanes</taxon>
    </lineage>
</organism>
<dbReference type="Proteomes" id="UP000598174">
    <property type="component" value="Unassembled WGS sequence"/>
</dbReference>
<dbReference type="AlphaFoldDB" id="A0A919M736"/>
<comment type="caution">
    <text evidence="1">The sequence shown here is derived from an EMBL/GenBank/DDBJ whole genome shotgun (WGS) entry which is preliminary data.</text>
</comment>
<sequence length="91" mass="10495">MLLDSATTDDFGEPAVPRSVRVRYELTIELRETHDQLRLFVVEESARALPPNEDRWAAQFPDLAAGWSVRPRSPSSRFDRRRPLRRSVFAG</sequence>
<gene>
    <name evidence="1" type="ORF">Afe05nite_08410</name>
</gene>
<accession>A0A919M736</accession>
<dbReference type="EMBL" id="BOMM01000003">
    <property type="protein sequence ID" value="GIE09001.1"/>
    <property type="molecule type" value="Genomic_DNA"/>
</dbReference>
<proteinExistence type="predicted"/>
<name>A0A919M736_9ACTN</name>
<protein>
    <submittedName>
        <fullName evidence="1">Uncharacterized protein</fullName>
    </submittedName>
</protein>
<reference evidence="1" key="1">
    <citation type="submission" date="2021-01" db="EMBL/GenBank/DDBJ databases">
        <title>Whole genome shotgun sequence of Actinoplanes ferrugineus NBRC 15555.</title>
        <authorList>
            <person name="Komaki H."/>
            <person name="Tamura T."/>
        </authorList>
    </citation>
    <scope>NUCLEOTIDE SEQUENCE</scope>
    <source>
        <strain evidence="1">NBRC 15555</strain>
    </source>
</reference>
<evidence type="ECO:0000313" key="2">
    <source>
        <dbReference type="Proteomes" id="UP000598174"/>
    </source>
</evidence>
<evidence type="ECO:0000313" key="1">
    <source>
        <dbReference type="EMBL" id="GIE09001.1"/>
    </source>
</evidence>
<keyword evidence="2" id="KW-1185">Reference proteome</keyword>